<evidence type="ECO:0000313" key="3">
    <source>
        <dbReference type="Proteomes" id="UP000638848"/>
    </source>
</evidence>
<dbReference type="Gene3D" id="1.10.490.50">
    <property type="entry name" value="Antibiotic binding domain of TipA-like multidrug resistance regulators"/>
    <property type="match status" value="1"/>
</dbReference>
<dbReference type="Pfam" id="PF07739">
    <property type="entry name" value="TipAS"/>
    <property type="match status" value="1"/>
</dbReference>
<name>A0A917LYK9_9MICC</name>
<gene>
    <name evidence="2" type="ORF">GCM10011374_29790</name>
</gene>
<dbReference type="SUPFAM" id="SSF89082">
    <property type="entry name" value="Antibiotic binding domain of TipA-like multidrug resistance regulators"/>
    <property type="match status" value="1"/>
</dbReference>
<organism evidence="2 3">
    <name type="scientific">Kocuria dechangensis</name>
    <dbReference type="NCBI Taxonomy" id="1176249"/>
    <lineage>
        <taxon>Bacteria</taxon>
        <taxon>Bacillati</taxon>
        <taxon>Actinomycetota</taxon>
        <taxon>Actinomycetes</taxon>
        <taxon>Micrococcales</taxon>
        <taxon>Micrococcaceae</taxon>
        <taxon>Kocuria</taxon>
    </lineage>
</organism>
<proteinExistence type="predicted"/>
<dbReference type="AlphaFoldDB" id="A0A917LYK9"/>
<comment type="caution">
    <text evidence="2">The sequence shown here is derived from an EMBL/GenBank/DDBJ whole genome shotgun (WGS) entry which is preliminary data.</text>
</comment>
<sequence>MLGLGEMYVADPRFAETYGCEQKAGFVRDALKVYAEHHL</sequence>
<evidence type="ECO:0000313" key="2">
    <source>
        <dbReference type="EMBL" id="GGG64260.1"/>
    </source>
</evidence>
<dbReference type="EMBL" id="BMEQ01000018">
    <property type="protein sequence ID" value="GGG64260.1"/>
    <property type="molecule type" value="Genomic_DNA"/>
</dbReference>
<feature type="domain" description="TipAS antibiotic-recognition" evidence="1">
    <location>
        <begin position="3"/>
        <end position="34"/>
    </location>
</feature>
<reference evidence="2" key="1">
    <citation type="journal article" date="2014" name="Int. J. Syst. Evol. Microbiol.">
        <title>Complete genome sequence of Corynebacterium casei LMG S-19264T (=DSM 44701T), isolated from a smear-ripened cheese.</title>
        <authorList>
            <consortium name="US DOE Joint Genome Institute (JGI-PGF)"/>
            <person name="Walter F."/>
            <person name="Albersmeier A."/>
            <person name="Kalinowski J."/>
            <person name="Ruckert C."/>
        </authorList>
    </citation>
    <scope>NUCLEOTIDE SEQUENCE</scope>
    <source>
        <strain evidence="2">CGMCC 1.12187</strain>
    </source>
</reference>
<protein>
    <recommendedName>
        <fullName evidence="1">TipAS antibiotic-recognition domain-containing protein</fullName>
    </recommendedName>
</protein>
<accession>A0A917LYK9</accession>
<dbReference type="InterPro" id="IPR036244">
    <property type="entry name" value="TipA-like_antibiotic-bd"/>
</dbReference>
<dbReference type="Proteomes" id="UP000638848">
    <property type="component" value="Unassembled WGS sequence"/>
</dbReference>
<dbReference type="InterPro" id="IPR012925">
    <property type="entry name" value="TipAS_dom"/>
</dbReference>
<keyword evidence="3" id="KW-1185">Reference proteome</keyword>
<evidence type="ECO:0000259" key="1">
    <source>
        <dbReference type="Pfam" id="PF07739"/>
    </source>
</evidence>
<reference evidence="2" key="2">
    <citation type="submission" date="2020-09" db="EMBL/GenBank/DDBJ databases">
        <authorList>
            <person name="Sun Q."/>
            <person name="Zhou Y."/>
        </authorList>
    </citation>
    <scope>NUCLEOTIDE SEQUENCE</scope>
    <source>
        <strain evidence="2">CGMCC 1.12187</strain>
    </source>
</reference>